<dbReference type="Proteomes" id="UP001057402">
    <property type="component" value="Chromosome 7"/>
</dbReference>
<name>A0ACB9NTJ8_9MYRT</name>
<proteinExistence type="predicted"/>
<organism evidence="1 2">
    <name type="scientific">Melastoma candidum</name>
    <dbReference type="NCBI Taxonomy" id="119954"/>
    <lineage>
        <taxon>Eukaryota</taxon>
        <taxon>Viridiplantae</taxon>
        <taxon>Streptophyta</taxon>
        <taxon>Embryophyta</taxon>
        <taxon>Tracheophyta</taxon>
        <taxon>Spermatophyta</taxon>
        <taxon>Magnoliopsida</taxon>
        <taxon>eudicotyledons</taxon>
        <taxon>Gunneridae</taxon>
        <taxon>Pentapetalae</taxon>
        <taxon>rosids</taxon>
        <taxon>malvids</taxon>
        <taxon>Myrtales</taxon>
        <taxon>Melastomataceae</taxon>
        <taxon>Melastomatoideae</taxon>
        <taxon>Melastomateae</taxon>
        <taxon>Melastoma</taxon>
    </lineage>
</organism>
<dbReference type="EMBL" id="CM042886">
    <property type="protein sequence ID" value="KAI4338884.1"/>
    <property type="molecule type" value="Genomic_DNA"/>
</dbReference>
<gene>
    <name evidence="1" type="ORF">MLD38_023891</name>
</gene>
<sequence>MKGESFENDELVKHMTHLPDYLHQMERKETLQEKALNVGVLDWSRLENFTQKSKASIVVNPSGIANLHTTAGNCYEKASNTNKLSSRKYQGITQSKGRHHCSAYEMDTSLFDFKHSRDEDDSMTSSAYVMHHEKIDLSKEEVTSLPKIREKLDLQSMREEGMAEYDRITTRSVNCLASNHNTVKLHCFTKQSNIDIFPKMRRDKYSLESSQQRDRMKMSSGYLTEPHWNCLSDSYPKDPMGEFKTMDKIPKFRDDTSQVGRLGKDLPEGGISEMNALDGSHVISEDSSKGERFQTVDREFGDLPAQRGLPNQKFNLNGLSRSFSFKETTSSSTLISSGSEPRTADDLILAKDKPNLYTKLRFGSLRRLFDSILKYQPVTANSCIEDVQFHLNSSIRSSILCDESVPLKRQRLTIKALLQLTVVKGSPLLKFMVDNDRQVLVCSTKELTSLGNREKRFTFYSLDETKEKSGSWISQGCKTNIGNFACSEVGHMCATQSGNSGKKTLDREHVLFSSETGISRKENKNCNSVARVEVAAIVSKVHACGKNRHRNKYADLEEGILPSKKCYSKGHDTTTVILPGAIHSLPFNGGPSSLITRWRSGGSCDCGGWDVGCKLNVLANNKIPGQMLTTTDSYSTSMCLELFQQEESDSNEPVFCLKPDRKGIFSVQFSSLLSSLQAFAICTAFISSRVSSKPLDSSHFPGERDSVQLSSGQKSEIKHPTVSKVKEPGKYSQPKHLTLTPLDQV</sequence>
<reference evidence="2" key="1">
    <citation type="journal article" date="2023" name="Front. Plant Sci.">
        <title>Chromosomal-level genome assembly of Melastoma candidum provides insights into trichome evolution.</title>
        <authorList>
            <person name="Zhong Y."/>
            <person name="Wu W."/>
            <person name="Sun C."/>
            <person name="Zou P."/>
            <person name="Liu Y."/>
            <person name="Dai S."/>
            <person name="Zhou R."/>
        </authorList>
    </citation>
    <scope>NUCLEOTIDE SEQUENCE [LARGE SCALE GENOMIC DNA]</scope>
</reference>
<comment type="caution">
    <text evidence="1">The sequence shown here is derived from an EMBL/GenBank/DDBJ whole genome shotgun (WGS) entry which is preliminary data.</text>
</comment>
<keyword evidence="2" id="KW-1185">Reference proteome</keyword>
<protein>
    <submittedName>
        <fullName evidence="1">Uncharacterized protein</fullName>
    </submittedName>
</protein>
<evidence type="ECO:0000313" key="2">
    <source>
        <dbReference type="Proteomes" id="UP001057402"/>
    </source>
</evidence>
<evidence type="ECO:0000313" key="1">
    <source>
        <dbReference type="EMBL" id="KAI4338884.1"/>
    </source>
</evidence>
<accession>A0ACB9NTJ8</accession>